<evidence type="ECO:0000313" key="6">
    <source>
        <dbReference type="EMBL" id="KAJ3055545.1"/>
    </source>
</evidence>
<dbReference type="PANTHER" id="PTHR22775:SF3">
    <property type="entry name" value="SORTING NEXIN-13"/>
    <property type="match status" value="1"/>
</dbReference>
<dbReference type="InterPro" id="IPR000008">
    <property type="entry name" value="C2_dom"/>
</dbReference>
<evidence type="ECO:0000313" key="7">
    <source>
        <dbReference type="Proteomes" id="UP001212841"/>
    </source>
</evidence>
<proteinExistence type="inferred from homology"/>
<dbReference type="PANTHER" id="PTHR22775">
    <property type="entry name" value="SORTING NEXIN"/>
    <property type="match status" value="1"/>
</dbReference>
<feature type="compositionally biased region" description="Low complexity" evidence="2">
    <location>
        <begin position="560"/>
        <end position="576"/>
    </location>
</feature>
<dbReference type="PROSITE" id="PS50004">
    <property type="entry name" value="C2"/>
    <property type="match status" value="1"/>
</dbReference>
<dbReference type="SUPFAM" id="SSF48097">
    <property type="entry name" value="Regulator of G-protein signaling, RGS"/>
    <property type="match status" value="1"/>
</dbReference>
<dbReference type="GO" id="GO:0035091">
    <property type="term" value="F:phosphatidylinositol binding"/>
    <property type="evidence" value="ECO:0007669"/>
    <property type="project" value="InterPro"/>
</dbReference>
<dbReference type="EMBL" id="JADGJD010000073">
    <property type="protein sequence ID" value="KAJ3055545.1"/>
    <property type="molecule type" value="Genomic_DNA"/>
</dbReference>
<protein>
    <submittedName>
        <fullName evidence="6">Sorting nexin 13</fullName>
    </submittedName>
</protein>
<dbReference type="CDD" id="cd06093">
    <property type="entry name" value="PX_domain"/>
    <property type="match status" value="1"/>
</dbReference>
<name>A0AAD5SI81_9FUNG</name>
<dbReference type="InterPro" id="IPR003114">
    <property type="entry name" value="Phox_assoc"/>
</dbReference>
<feature type="region of interest" description="Disordered" evidence="2">
    <location>
        <begin position="987"/>
        <end position="1085"/>
    </location>
</feature>
<dbReference type="PROSITE" id="PS51207">
    <property type="entry name" value="PXA"/>
    <property type="match status" value="1"/>
</dbReference>
<dbReference type="SUPFAM" id="SSF49562">
    <property type="entry name" value="C2 domain (Calcium/lipid-binding domain, CaLB)"/>
    <property type="match status" value="1"/>
</dbReference>
<evidence type="ECO:0000259" key="5">
    <source>
        <dbReference type="PROSITE" id="PS51207"/>
    </source>
</evidence>
<comment type="similarity">
    <text evidence="1">Belongs to the sorting nexin family.</text>
</comment>
<feature type="region of interest" description="Disordered" evidence="2">
    <location>
        <begin position="1179"/>
        <end position="1227"/>
    </location>
</feature>
<dbReference type="Gene3D" id="2.60.40.150">
    <property type="entry name" value="C2 domain"/>
    <property type="match status" value="1"/>
</dbReference>
<dbReference type="Pfam" id="PF02194">
    <property type="entry name" value="PXA"/>
    <property type="match status" value="1"/>
</dbReference>
<evidence type="ECO:0000256" key="2">
    <source>
        <dbReference type="SAM" id="MobiDB-lite"/>
    </source>
</evidence>
<feature type="compositionally biased region" description="Polar residues" evidence="2">
    <location>
        <begin position="632"/>
        <end position="645"/>
    </location>
</feature>
<dbReference type="InterPro" id="IPR013937">
    <property type="entry name" value="Sorting_nexin_C"/>
</dbReference>
<feature type="region of interest" description="Disordered" evidence="2">
    <location>
        <begin position="709"/>
        <end position="728"/>
    </location>
</feature>
<dbReference type="CDD" id="cd00030">
    <property type="entry name" value="C2"/>
    <property type="match status" value="1"/>
</dbReference>
<dbReference type="InterPro" id="IPR035892">
    <property type="entry name" value="C2_domain_sf"/>
</dbReference>
<dbReference type="Pfam" id="PF00168">
    <property type="entry name" value="C2"/>
    <property type="match status" value="1"/>
</dbReference>
<feature type="region of interest" description="Disordered" evidence="2">
    <location>
        <begin position="316"/>
        <end position="371"/>
    </location>
</feature>
<dbReference type="InterPro" id="IPR016137">
    <property type="entry name" value="RGS"/>
</dbReference>
<dbReference type="Pfam" id="PF00787">
    <property type="entry name" value="PX"/>
    <property type="match status" value="1"/>
</dbReference>
<dbReference type="SUPFAM" id="SSF64268">
    <property type="entry name" value="PX domain"/>
    <property type="match status" value="1"/>
</dbReference>
<feature type="domain" description="C2" evidence="3">
    <location>
        <begin position="175"/>
        <end position="288"/>
    </location>
</feature>
<dbReference type="InterPro" id="IPR036305">
    <property type="entry name" value="RGS_sf"/>
</dbReference>
<feature type="compositionally biased region" description="Pro residues" evidence="2">
    <location>
        <begin position="524"/>
        <end position="538"/>
    </location>
</feature>
<feature type="compositionally biased region" description="Acidic residues" evidence="2">
    <location>
        <begin position="318"/>
        <end position="328"/>
    </location>
</feature>
<dbReference type="Pfam" id="PF08628">
    <property type="entry name" value="Nexin_C"/>
    <property type="match status" value="1"/>
</dbReference>
<feature type="compositionally biased region" description="Low complexity" evidence="2">
    <location>
        <begin position="1043"/>
        <end position="1085"/>
    </location>
</feature>
<dbReference type="SMART" id="SM00313">
    <property type="entry name" value="PXA"/>
    <property type="match status" value="1"/>
</dbReference>
<evidence type="ECO:0000259" key="4">
    <source>
        <dbReference type="PROSITE" id="PS50132"/>
    </source>
</evidence>
<evidence type="ECO:0000259" key="3">
    <source>
        <dbReference type="PROSITE" id="PS50004"/>
    </source>
</evidence>
<dbReference type="Gene3D" id="1.10.167.10">
    <property type="entry name" value="Regulator of G-protein Signalling 4, domain 2"/>
    <property type="match status" value="1"/>
</dbReference>
<feature type="domain" description="PXA" evidence="5">
    <location>
        <begin position="1"/>
        <end position="165"/>
    </location>
</feature>
<feature type="domain" description="RGS" evidence="4">
    <location>
        <begin position="371"/>
        <end position="504"/>
    </location>
</feature>
<sequence>MDRLLDHFVRDFISNWYDFYDVSKTREFQSSVRALMRHVMVEFGLHSKRANATSIALPLFQVVIVHMRQYRDFELSSLPLQNYLLQNPTSSFARLQSTSELAHRLRELSTHLAVRLLPPSDRSSPVAFSFAREILATTVLMPMIESFSDPDFINQKIVGYLGKREEKMRSRADRRKNEGKARRRRRGDGSENKIFVKIVEARRLPITGSANLYCSILCGTSLQKTRKVNAESSPMWSEEFHFDWKGGSGVEGIVIDIMEAKVIRDEIVGSIYIPLTLLPANKYVKEWRPLDTSDSKFSSAVSSELLVEAIHIVTGAEGDVDEDDDEDESSARPLRYSSDEGEDEDRSKRRSTSTSPTRREATPEIDPRNLSLEDVLQRSEGMVEFMQYLDSVDGTDYVQMYLMIDSFRQLAQVKEPDSLDGMSHSSLQTLQGDAMAVWESFFGEEGRYGVEFEGMEGIGDRVRRNIEQSPGAGVFDELQAKIVEVVKEKFWEGFKRSEVFKAWVAERGGMVDESASVTGDAARPLPPRVNDQPPPLPVRTPGSSPLRRSLDLLDDGNADSAQPRQLLSSSPSTSPTAQPPRTPERPQFPQRTASSQSAASLSTLSSIEPPQPVALPLPRHITETQTRHTRKVSTSSQLSTNSAVTARTDDEEAGNLGLTPEDISRLVERLERAHEDEGNIEGQINVREELRGTIAMLKTQVASLEREMQSFGSGAGGDAGSPPPDPERLTQLAELKVQIRTQIEMLTDIAEEAEDAGGSYASSPSTSGTGLAMPNMSNWMPKFTPPALDLQNIIVRVLDASADIEEENLLPDQKNNKSLFQFQSSIPAVSVKGLLYMIQVERLDGKNGWLLTKTYADFHSLFTALRTAHPKSRRIEFPLKVSKGVKGREALAADMERWLNVVVGDEELRGDEGVKNFMKPENILKEGLLGLAGVQGVKGQQEVQRKVFGALRSAGSVLKRVATSAGNTPIRAAGLVASGVTGVANAGGASLRKRASRDVVRRLDGGDGEVSSREASVGRGGRADEDFSVPHRGSSLDADQSTGAADTSIDSIDSPSSAPAKPPSGSKFPARTSSMSPAPSSHPAAPSTIVLTDAELEIILECAFGFIDEVFHLSDPNRWIRQKGLHVVKTLLRRTYGGRMAGWIQKKLGDATGVSSVAGYVESIDEMFWPGGIWWQGGGSSPPADGGDAKSTDASQQQPTITSTSTEPHPSTIPPPPPRTEEDKAETRRLAKRLFLSPSAITGLDAVQKVVGTRNTTMGMTRLFNMLQEKELNRVLVVGVLEAVLKGLVS</sequence>
<feature type="compositionally biased region" description="Low complexity" evidence="2">
    <location>
        <begin position="592"/>
        <end position="606"/>
    </location>
</feature>
<comment type="caution">
    <text evidence="6">The sequence shown here is derived from an EMBL/GenBank/DDBJ whole genome shotgun (WGS) entry which is preliminary data.</text>
</comment>
<feature type="compositionally biased region" description="Low complexity" evidence="2">
    <location>
        <begin position="1195"/>
        <end position="1210"/>
    </location>
</feature>
<accession>A0AAD5SI81</accession>
<dbReference type="PROSITE" id="PS50132">
    <property type="entry name" value="RGS"/>
    <property type="match status" value="1"/>
</dbReference>
<feature type="region of interest" description="Disordered" evidence="2">
    <location>
        <begin position="514"/>
        <end position="657"/>
    </location>
</feature>
<dbReference type="SMART" id="SM00239">
    <property type="entry name" value="C2"/>
    <property type="match status" value="1"/>
</dbReference>
<dbReference type="Proteomes" id="UP001212841">
    <property type="component" value="Unassembled WGS sequence"/>
</dbReference>
<dbReference type="Pfam" id="PF00615">
    <property type="entry name" value="RGS"/>
    <property type="match status" value="1"/>
</dbReference>
<dbReference type="InterPro" id="IPR001683">
    <property type="entry name" value="PX_dom"/>
</dbReference>
<dbReference type="SMART" id="SM00315">
    <property type="entry name" value="RGS"/>
    <property type="match status" value="1"/>
</dbReference>
<reference evidence="6" key="1">
    <citation type="submission" date="2020-05" db="EMBL/GenBank/DDBJ databases">
        <title>Phylogenomic resolution of chytrid fungi.</title>
        <authorList>
            <person name="Stajich J.E."/>
            <person name="Amses K."/>
            <person name="Simmons R."/>
            <person name="Seto K."/>
            <person name="Myers J."/>
            <person name="Bonds A."/>
            <person name="Quandt C.A."/>
            <person name="Barry K."/>
            <person name="Liu P."/>
            <person name="Grigoriev I."/>
            <person name="Longcore J.E."/>
            <person name="James T.Y."/>
        </authorList>
    </citation>
    <scope>NUCLEOTIDE SEQUENCE</scope>
    <source>
        <strain evidence="6">JEL0318</strain>
    </source>
</reference>
<dbReference type="InterPro" id="IPR044926">
    <property type="entry name" value="RGS_subdomain_2"/>
</dbReference>
<evidence type="ECO:0000256" key="1">
    <source>
        <dbReference type="ARBA" id="ARBA00010883"/>
    </source>
</evidence>
<dbReference type="InterPro" id="IPR036871">
    <property type="entry name" value="PX_dom_sf"/>
</dbReference>
<gene>
    <name evidence="6" type="primary">SNX13</name>
    <name evidence="6" type="ORF">HK097_010153</name>
</gene>
<feature type="compositionally biased region" description="Basic and acidic residues" evidence="2">
    <location>
        <begin position="996"/>
        <end position="1005"/>
    </location>
</feature>
<feature type="compositionally biased region" description="Basic and acidic residues" evidence="2">
    <location>
        <begin position="357"/>
        <end position="367"/>
    </location>
</feature>
<keyword evidence="7" id="KW-1185">Reference proteome</keyword>
<dbReference type="Gene3D" id="3.30.1520.10">
    <property type="entry name" value="Phox-like domain"/>
    <property type="match status" value="1"/>
</dbReference>
<organism evidence="6 7">
    <name type="scientific">Rhizophlyctis rosea</name>
    <dbReference type="NCBI Taxonomy" id="64517"/>
    <lineage>
        <taxon>Eukaryota</taxon>
        <taxon>Fungi</taxon>
        <taxon>Fungi incertae sedis</taxon>
        <taxon>Chytridiomycota</taxon>
        <taxon>Chytridiomycota incertae sedis</taxon>
        <taxon>Chytridiomycetes</taxon>
        <taxon>Rhizophlyctidales</taxon>
        <taxon>Rhizophlyctidaceae</taxon>
        <taxon>Rhizophlyctis</taxon>
    </lineage>
</organism>